<comment type="caution">
    <text evidence="27">The sequence shown here is derived from an EMBL/GenBank/DDBJ whole genome shotgun (WGS) entry which is preliminary data.</text>
</comment>
<evidence type="ECO:0000256" key="9">
    <source>
        <dbReference type="ARBA" id="ARBA00022763"/>
    </source>
</evidence>
<keyword evidence="17 20" id="KW-0539">Nucleus</keyword>
<dbReference type="Gene3D" id="1.10.287.690">
    <property type="entry name" value="Helix hairpin bin"/>
    <property type="match status" value="1"/>
</dbReference>
<dbReference type="Proteomes" id="UP000769157">
    <property type="component" value="Unassembled WGS sequence"/>
</dbReference>
<evidence type="ECO:0000259" key="22">
    <source>
        <dbReference type="Pfam" id="PF00136"/>
    </source>
</evidence>
<name>A0A9P8TAI6_9ASCO</name>
<dbReference type="Gene3D" id="3.30.420.10">
    <property type="entry name" value="Ribonuclease H-like superfamily/Ribonuclease H"/>
    <property type="match status" value="1"/>
</dbReference>
<dbReference type="InterPro" id="IPR042087">
    <property type="entry name" value="DNA_pol_B_thumb"/>
</dbReference>
<dbReference type="InterPro" id="IPR056435">
    <property type="entry name" value="DPOD/Z_N"/>
</dbReference>
<feature type="domain" description="DNA polymerase delta/zeta catalytic subunit N-terminal" evidence="25">
    <location>
        <begin position="77"/>
        <end position="188"/>
    </location>
</feature>
<dbReference type="PRINTS" id="PR00106">
    <property type="entry name" value="DNAPOLB"/>
</dbReference>
<dbReference type="InterPro" id="IPR023211">
    <property type="entry name" value="DNA_pol_palm_dom_sf"/>
</dbReference>
<dbReference type="Gene3D" id="3.90.1600.10">
    <property type="entry name" value="Palm domain of DNA polymerase"/>
    <property type="match status" value="1"/>
</dbReference>
<evidence type="ECO:0000256" key="5">
    <source>
        <dbReference type="ARBA" id="ARBA00022679"/>
    </source>
</evidence>
<dbReference type="InterPro" id="IPR006172">
    <property type="entry name" value="DNA-dir_DNA_pol_B"/>
</dbReference>
<evidence type="ECO:0000259" key="25">
    <source>
        <dbReference type="Pfam" id="PF24055"/>
    </source>
</evidence>
<evidence type="ECO:0000256" key="18">
    <source>
        <dbReference type="ARBA" id="ARBA00049244"/>
    </source>
</evidence>
<evidence type="ECO:0000256" key="1">
    <source>
        <dbReference type="ARBA" id="ARBA00001966"/>
    </source>
</evidence>
<feature type="domain" description="DNA polymerase zeta catalytic subunit N-terminal" evidence="26">
    <location>
        <begin position="17"/>
        <end position="76"/>
    </location>
</feature>
<evidence type="ECO:0000256" key="17">
    <source>
        <dbReference type="ARBA" id="ARBA00023242"/>
    </source>
</evidence>
<dbReference type="InterPro" id="IPR025687">
    <property type="entry name" value="Znf-C4pol"/>
</dbReference>
<keyword evidence="4 20" id="KW-0004">4Fe-4S</keyword>
<evidence type="ECO:0000256" key="15">
    <source>
        <dbReference type="ARBA" id="ARBA00023125"/>
    </source>
</evidence>
<dbReference type="InterPro" id="IPR006133">
    <property type="entry name" value="DNA-dir_DNA_pol_B_exonuc"/>
</dbReference>
<dbReference type="Gene3D" id="3.30.342.10">
    <property type="entry name" value="DNA Polymerase, chain B, domain 1"/>
    <property type="match status" value="1"/>
</dbReference>
<keyword evidence="16" id="KW-0234">DNA repair</keyword>
<dbReference type="PANTHER" id="PTHR45812">
    <property type="entry name" value="DNA POLYMERASE ZETA CATALYTIC SUBUNIT"/>
    <property type="match status" value="1"/>
</dbReference>
<keyword evidence="13 20" id="KW-0408">Iron</keyword>
<dbReference type="GO" id="GO:0003887">
    <property type="term" value="F:DNA-directed DNA polymerase activity"/>
    <property type="evidence" value="ECO:0007669"/>
    <property type="project" value="UniProtKB-KW"/>
</dbReference>
<evidence type="ECO:0000256" key="12">
    <source>
        <dbReference type="ARBA" id="ARBA00022932"/>
    </source>
</evidence>
<comment type="cofactor">
    <cofactor evidence="1 20">
        <name>[4Fe-4S] cluster</name>
        <dbReference type="ChEBI" id="CHEBI:49883"/>
    </cofactor>
</comment>
<dbReference type="Gene3D" id="1.10.132.60">
    <property type="entry name" value="DNA polymerase family B, C-terminal domain"/>
    <property type="match status" value="1"/>
</dbReference>
<keyword evidence="5 20" id="KW-0808">Transferase</keyword>
<dbReference type="InterPro" id="IPR017964">
    <property type="entry name" value="DNA-dir_DNA_pol_B_CS"/>
</dbReference>
<dbReference type="FunFam" id="1.10.287.690:FF:000002">
    <property type="entry name" value="DNA polymerase zeta"/>
    <property type="match status" value="1"/>
</dbReference>
<evidence type="ECO:0000256" key="21">
    <source>
        <dbReference type="SAM" id="MobiDB-lite"/>
    </source>
</evidence>
<feature type="domain" description="C4-type zinc-finger of DNA polymerase delta" evidence="24">
    <location>
        <begin position="1455"/>
        <end position="1537"/>
    </location>
</feature>
<dbReference type="GO" id="GO:0051539">
    <property type="term" value="F:4 iron, 4 sulfur cluster binding"/>
    <property type="evidence" value="ECO:0007669"/>
    <property type="project" value="UniProtKB-KW"/>
</dbReference>
<feature type="compositionally biased region" description="Polar residues" evidence="21">
    <location>
        <begin position="512"/>
        <end position="523"/>
    </location>
</feature>
<dbReference type="GO" id="GO:0005634">
    <property type="term" value="C:nucleus"/>
    <property type="evidence" value="ECO:0007669"/>
    <property type="project" value="UniProtKB-SubCell"/>
</dbReference>
<organism evidence="27 28">
    <name type="scientific">Ogataea philodendri</name>
    <dbReference type="NCBI Taxonomy" id="1378263"/>
    <lineage>
        <taxon>Eukaryota</taxon>
        <taxon>Fungi</taxon>
        <taxon>Dikarya</taxon>
        <taxon>Ascomycota</taxon>
        <taxon>Saccharomycotina</taxon>
        <taxon>Pichiomycetes</taxon>
        <taxon>Pichiales</taxon>
        <taxon>Pichiaceae</taxon>
        <taxon>Ogataea</taxon>
    </lineage>
</organism>
<dbReference type="InterPro" id="IPR036397">
    <property type="entry name" value="RNaseH_sf"/>
</dbReference>
<comment type="similarity">
    <text evidence="3 20">Belongs to the DNA polymerase type-B family.</text>
</comment>
<keyword evidence="6 20" id="KW-0548">Nucleotidyltransferase</keyword>
<keyword evidence="14 20" id="KW-0411">Iron-sulfur</keyword>
<keyword evidence="10 20" id="KW-0863">Zinc-finger</keyword>
<dbReference type="GO" id="GO:0000166">
    <property type="term" value="F:nucleotide binding"/>
    <property type="evidence" value="ECO:0007669"/>
    <property type="project" value="InterPro"/>
</dbReference>
<evidence type="ECO:0000256" key="6">
    <source>
        <dbReference type="ARBA" id="ARBA00022695"/>
    </source>
</evidence>
<keyword evidence="8 20" id="KW-0479">Metal-binding</keyword>
<dbReference type="OrthoDB" id="2414538at2759"/>
<dbReference type="Pfam" id="PF24065">
    <property type="entry name" value="REV3_N"/>
    <property type="match status" value="1"/>
</dbReference>
<feature type="domain" description="DNA-directed DNA polymerase family B multifunctional" evidence="22">
    <location>
        <begin position="971"/>
        <end position="1418"/>
    </location>
</feature>
<evidence type="ECO:0000256" key="7">
    <source>
        <dbReference type="ARBA" id="ARBA00022705"/>
    </source>
</evidence>
<evidence type="ECO:0000256" key="4">
    <source>
        <dbReference type="ARBA" id="ARBA00022485"/>
    </source>
</evidence>
<reference evidence="27" key="1">
    <citation type="journal article" date="2021" name="Open Biol.">
        <title>Shared evolutionary footprints suggest mitochondrial oxidative damage underlies multiple complex I losses in fungi.</title>
        <authorList>
            <person name="Schikora-Tamarit M.A."/>
            <person name="Marcet-Houben M."/>
            <person name="Nosek J."/>
            <person name="Gabaldon T."/>
        </authorList>
    </citation>
    <scope>NUCLEOTIDE SEQUENCE</scope>
    <source>
        <strain evidence="27">CBS6075</strain>
    </source>
</reference>
<feature type="compositionally biased region" description="Basic and acidic residues" evidence="21">
    <location>
        <begin position="125"/>
        <end position="134"/>
    </location>
</feature>
<gene>
    <name evidence="27" type="ORF">OGAPHI_000349</name>
</gene>
<dbReference type="GeneID" id="70232317"/>
<evidence type="ECO:0000256" key="16">
    <source>
        <dbReference type="ARBA" id="ARBA00023204"/>
    </source>
</evidence>
<dbReference type="SUPFAM" id="SSF53098">
    <property type="entry name" value="Ribonuclease H-like"/>
    <property type="match status" value="1"/>
</dbReference>
<dbReference type="Pfam" id="PF14260">
    <property type="entry name" value="zf-C4pol"/>
    <property type="match status" value="1"/>
</dbReference>
<keyword evidence="12 20" id="KW-0239">DNA-directed DNA polymerase</keyword>
<evidence type="ECO:0000256" key="2">
    <source>
        <dbReference type="ARBA" id="ARBA00004123"/>
    </source>
</evidence>
<evidence type="ECO:0000256" key="19">
    <source>
        <dbReference type="ARBA" id="ARBA00066055"/>
    </source>
</evidence>
<evidence type="ECO:0000256" key="8">
    <source>
        <dbReference type="ARBA" id="ARBA00022723"/>
    </source>
</evidence>
<dbReference type="SMART" id="SM00486">
    <property type="entry name" value="POLBc"/>
    <property type="match status" value="1"/>
</dbReference>
<dbReference type="GO" id="GO:0006260">
    <property type="term" value="P:DNA replication"/>
    <property type="evidence" value="ECO:0007669"/>
    <property type="project" value="UniProtKB-KW"/>
</dbReference>
<dbReference type="Pfam" id="PF03104">
    <property type="entry name" value="DNA_pol_B_exo1"/>
    <property type="match status" value="1"/>
</dbReference>
<dbReference type="GO" id="GO:0003677">
    <property type="term" value="F:DNA binding"/>
    <property type="evidence" value="ECO:0007669"/>
    <property type="project" value="UniProtKB-KW"/>
</dbReference>
<sequence>MNDSSLLGTENQDGSELKIQLISYDSYQTAPTSLDKQRFTLNSQPYSGKNVSFTQVPVIRVYGKLTTGHTCLLHLHNVFPYIYVHYQGPMTGEKDIQTYLLSWKDQIDSQLRQSFRWANRKRRKMKEDQPSDRESDQEEDSEEEEDIDIGPTKTFVSDLSIVKGNSLYGYHYGFSPFIKISLLSPRYTKRLARLLTEAKLFDRFIQPFESHVPYMLQFLTDYNCFGCNWIYLEKLFWRSPVVFTGGDVDAYQEYFQTDFTVLNQAKITPELKTELSKHVHREMFSLNVLTSEQYPRMGRSFCELDSSACWLKNRLTCKERDTHSSLEFNLQPDHEDTYIYSIKSLLSDLAYQRSQKGMPAKPKFTLFDGEQRSFEETTWTEQQELDELLKYCTNESEKEWHRLHPRHALTETNVVPKNEWLFKYDTAFRNIDRFHVPSVPESHLVRLTERQILHESQICDWLLEEGLDQVTRSIEDTSNIAIGQTTDSSSDETEHEDDFLGSIPHLEEKLGTQESSTPTASMESSEKLFNEPVSSASADLDARIFGQTQQVRRHSTNISESVVLESDSQSTNPAIRLEASENLFEVTLRPPKFASPEDMMNSFEDHSLMKIDYPDPHYTSRTNYSAAPTFFSGKKFQVKCLDLQGLQPYSTVDELNSNTALVEGPGIKSIWSFQLPAPKFKSVAAWCKSHPKRKKTRSQVYRSQVDLATQNLKGYKFPSFQSPISRKADRFNKLIVLSMEIHINTRGNLFPDPEEDAISAVFWSFDDQNYPFDLGIQGSGILVLSSHDLSRKQIRYPLQTFQDEKEMVAELISLVEFVDPDILCGYETHSSSWGYLLERFNKVHKMDLGVRLSRVATKHHNKRYDRWGYTHASSIQITGRHMLNLWRPLRKELSINRYSLENVVWHTLHIKIPHYDHKTLTRWFISGTPGNLNNFMEYYMSRLHWEMKLIDKLEIVERTVEESKFLGIDYYSVFYRGSQFKVESLLIRLAKAENFMVISPSKKQVFKQSPLQVISLILEPESSFYKSPMLVLDFQSLYPSLVIAHNLCYSTLLGKLNGYDPKKNQTLGITSWKLPPGLLKLFEKHITITPNGLMFLKPSVRKSVLAKMLSEILEARILVKDTMSRLKQDSELYNLYNNRQLALKLIANVTYGYTSATYSGRMPNSAIADAIVSCGRETLSKAIREIEQNTQWGAKVVYGDTDSLFVYLPGKTKKDAFRLGKEISQYITSINPAPVKLKFEKVYFPCVLLSKKRYAGYSYEHEDQTTPKFDAKGIETVRRDGVPAQQKIVEKSLRVLFESKDLNRVKQYVNLQFLKIMKNKVNIQDFLFGREVRLGTYKSAASIPPGARISMEKAARDARAEPQYRERVFYLVVKGSRDQLLRDRCMSPEDFLARGNLELDAIYYITKVLIPPLQRIFNLCGVDINSWFDELPRQTFNFNLDQLNFKTPIVNSSRCINCESIIKTAFAKAPKLCPNCSENELATIANMRSSLRLKENQMNDILVTCSQCTKRAMKNNHSPLTTAMACANEDCAIYYDRVKAVKQANELNDRYASYLSW</sequence>
<feature type="compositionally biased region" description="Acidic residues" evidence="21">
    <location>
        <begin position="489"/>
        <end position="499"/>
    </location>
</feature>
<dbReference type="RefSeq" id="XP_046064820.1">
    <property type="nucleotide sequence ID" value="XM_046204490.1"/>
</dbReference>
<evidence type="ECO:0000256" key="3">
    <source>
        <dbReference type="ARBA" id="ARBA00005755"/>
    </source>
</evidence>
<dbReference type="GO" id="GO:0016035">
    <property type="term" value="C:zeta DNA polymerase complex"/>
    <property type="evidence" value="ECO:0007669"/>
    <property type="project" value="InterPro"/>
</dbReference>
<dbReference type="GO" id="GO:0000724">
    <property type="term" value="P:double-strand break repair via homologous recombination"/>
    <property type="evidence" value="ECO:0007669"/>
    <property type="project" value="TreeGrafter"/>
</dbReference>
<dbReference type="Pfam" id="PF00136">
    <property type="entry name" value="DNA_pol_B"/>
    <property type="match status" value="1"/>
</dbReference>
<evidence type="ECO:0000256" key="20">
    <source>
        <dbReference type="RuleBase" id="RU000442"/>
    </source>
</evidence>
<feature type="compositionally biased region" description="Acidic residues" evidence="21">
    <location>
        <begin position="135"/>
        <end position="147"/>
    </location>
</feature>
<evidence type="ECO:0000259" key="26">
    <source>
        <dbReference type="Pfam" id="PF24065"/>
    </source>
</evidence>
<dbReference type="EC" id="2.7.7.7" evidence="20"/>
<dbReference type="GO" id="GO:0042276">
    <property type="term" value="P:error-prone translesion synthesis"/>
    <property type="evidence" value="ECO:0007669"/>
    <property type="project" value="TreeGrafter"/>
</dbReference>
<comment type="catalytic activity">
    <reaction evidence="18 20">
        <text>DNA(n) + a 2'-deoxyribonucleoside 5'-triphosphate = DNA(n+1) + diphosphate</text>
        <dbReference type="Rhea" id="RHEA:22508"/>
        <dbReference type="Rhea" id="RHEA-COMP:17339"/>
        <dbReference type="Rhea" id="RHEA-COMP:17340"/>
        <dbReference type="ChEBI" id="CHEBI:33019"/>
        <dbReference type="ChEBI" id="CHEBI:61560"/>
        <dbReference type="ChEBI" id="CHEBI:173112"/>
        <dbReference type="EC" id="2.7.7.7"/>
    </reaction>
</comment>
<dbReference type="PROSITE" id="PS00116">
    <property type="entry name" value="DNA_POLYMERASE_B"/>
    <property type="match status" value="1"/>
</dbReference>
<keyword evidence="7 20" id="KW-0235">DNA replication</keyword>
<reference evidence="27" key="2">
    <citation type="submission" date="2021-01" db="EMBL/GenBank/DDBJ databases">
        <authorList>
            <person name="Schikora-Tamarit M.A."/>
        </authorList>
    </citation>
    <scope>NUCLEOTIDE SEQUENCE</scope>
    <source>
        <strain evidence="27">CBS6075</strain>
    </source>
</reference>
<dbReference type="GO" id="GO:0008270">
    <property type="term" value="F:zinc ion binding"/>
    <property type="evidence" value="ECO:0007669"/>
    <property type="project" value="UniProtKB-KW"/>
</dbReference>
<dbReference type="FunFam" id="1.10.132.60:FF:000007">
    <property type="entry name" value="DNA polymerase"/>
    <property type="match status" value="1"/>
</dbReference>
<accession>A0A9P8TAI6</accession>
<evidence type="ECO:0000256" key="11">
    <source>
        <dbReference type="ARBA" id="ARBA00022833"/>
    </source>
</evidence>
<dbReference type="PANTHER" id="PTHR45812:SF1">
    <property type="entry name" value="DNA POLYMERASE ZETA CATALYTIC SUBUNIT"/>
    <property type="match status" value="1"/>
</dbReference>
<dbReference type="InterPro" id="IPR006134">
    <property type="entry name" value="DNA-dir_DNA_pol_B_multi_dom"/>
</dbReference>
<feature type="region of interest" description="Disordered" evidence="21">
    <location>
        <begin position="122"/>
        <end position="147"/>
    </location>
</feature>
<dbReference type="InterPro" id="IPR043502">
    <property type="entry name" value="DNA/RNA_pol_sf"/>
</dbReference>
<dbReference type="CDD" id="cd05778">
    <property type="entry name" value="DNA_polB_zeta_exo"/>
    <property type="match status" value="1"/>
</dbReference>
<evidence type="ECO:0000259" key="23">
    <source>
        <dbReference type="Pfam" id="PF03104"/>
    </source>
</evidence>
<dbReference type="InterPro" id="IPR012337">
    <property type="entry name" value="RNaseH-like_sf"/>
</dbReference>
<keyword evidence="9" id="KW-0227">DNA damage</keyword>
<keyword evidence="15 20" id="KW-0238">DNA-binding</keyword>
<feature type="region of interest" description="Disordered" evidence="21">
    <location>
        <begin position="478"/>
        <end position="529"/>
    </location>
</feature>
<dbReference type="CDD" id="cd05534">
    <property type="entry name" value="POLBc_zeta"/>
    <property type="match status" value="1"/>
</dbReference>
<evidence type="ECO:0000259" key="24">
    <source>
        <dbReference type="Pfam" id="PF14260"/>
    </source>
</evidence>
<dbReference type="EMBL" id="JAEUBE010000055">
    <property type="protein sequence ID" value="KAH3671644.1"/>
    <property type="molecule type" value="Genomic_DNA"/>
</dbReference>
<proteinExistence type="inferred from homology"/>
<evidence type="ECO:0000256" key="10">
    <source>
        <dbReference type="ARBA" id="ARBA00022771"/>
    </source>
</evidence>
<comment type="subcellular location">
    <subcellularLocation>
        <location evidence="2 20">Nucleus</location>
    </subcellularLocation>
</comment>
<protein>
    <recommendedName>
        <fullName evidence="20">DNA polymerase</fullName>
        <ecNumber evidence="20">2.7.7.7</ecNumber>
    </recommendedName>
</protein>
<comment type="subunit">
    <text evidence="19">Forms DNA polymerase zeta with REV7.</text>
</comment>
<dbReference type="Pfam" id="PF24055">
    <property type="entry name" value="POL3_N"/>
    <property type="match status" value="1"/>
</dbReference>
<dbReference type="SUPFAM" id="SSF56672">
    <property type="entry name" value="DNA/RNA polymerases"/>
    <property type="match status" value="1"/>
</dbReference>
<dbReference type="InterPro" id="IPR030559">
    <property type="entry name" value="PolZ_Rev3"/>
</dbReference>
<evidence type="ECO:0000313" key="28">
    <source>
        <dbReference type="Proteomes" id="UP000769157"/>
    </source>
</evidence>
<dbReference type="InterPro" id="IPR056447">
    <property type="entry name" value="REV3_N"/>
</dbReference>
<keyword evidence="28" id="KW-1185">Reference proteome</keyword>
<feature type="domain" description="DNA-directed DNA polymerase family B exonuclease" evidence="23">
    <location>
        <begin position="728"/>
        <end position="903"/>
    </location>
</feature>
<evidence type="ECO:0000256" key="13">
    <source>
        <dbReference type="ARBA" id="ARBA00023004"/>
    </source>
</evidence>
<keyword evidence="11 20" id="KW-0862">Zinc</keyword>
<evidence type="ECO:0000256" key="14">
    <source>
        <dbReference type="ARBA" id="ARBA00023014"/>
    </source>
</evidence>
<evidence type="ECO:0000313" key="27">
    <source>
        <dbReference type="EMBL" id="KAH3671644.1"/>
    </source>
</evidence>